<reference evidence="2 3" key="1">
    <citation type="submission" date="2015-03" db="EMBL/GenBank/DDBJ databases">
        <title>Genome sequence of Tenacibaculum sp. S2-2, isolated from intestinal microbiota of sea cucumber, Apostichopus japonicas.</title>
        <authorList>
            <person name="Shao Z."/>
            <person name="Wang L."/>
            <person name="Li X."/>
        </authorList>
    </citation>
    <scope>NUCLEOTIDE SEQUENCE [LARGE SCALE GENOMIC DNA]</scope>
    <source>
        <strain evidence="2 3">S2-2</strain>
    </source>
</reference>
<evidence type="ECO:0000313" key="2">
    <source>
        <dbReference type="EMBL" id="OSY87384.1"/>
    </source>
</evidence>
<keyword evidence="1" id="KW-0472">Membrane</keyword>
<feature type="transmembrane region" description="Helical" evidence="1">
    <location>
        <begin position="141"/>
        <end position="164"/>
    </location>
</feature>
<evidence type="ECO:0008006" key="4">
    <source>
        <dbReference type="Google" id="ProtNLM"/>
    </source>
</evidence>
<protein>
    <recommendedName>
        <fullName evidence="4">Glycerophosphoryl diester phosphodiesterase membrane domain-containing protein</fullName>
    </recommendedName>
</protein>
<keyword evidence="1" id="KW-1133">Transmembrane helix</keyword>
<gene>
    <name evidence="2" type="ORF">WH52_12000</name>
</gene>
<feature type="transmembrane region" description="Helical" evidence="1">
    <location>
        <begin position="85"/>
        <end position="111"/>
    </location>
</feature>
<evidence type="ECO:0000313" key="3">
    <source>
        <dbReference type="Proteomes" id="UP000194221"/>
    </source>
</evidence>
<keyword evidence="3" id="KW-1185">Reference proteome</keyword>
<name>A0A1Y2PAA2_9FLAO</name>
<evidence type="ECO:0000256" key="1">
    <source>
        <dbReference type="SAM" id="Phobius"/>
    </source>
</evidence>
<dbReference type="RefSeq" id="WP_086031206.1">
    <property type="nucleotide sequence ID" value="NZ_LAPZ01000012.1"/>
</dbReference>
<feature type="transmembrane region" description="Helical" evidence="1">
    <location>
        <begin position="38"/>
        <end position="65"/>
    </location>
</feature>
<feature type="transmembrane region" description="Helical" evidence="1">
    <location>
        <begin position="201"/>
        <end position="234"/>
    </location>
</feature>
<keyword evidence="1" id="KW-0812">Transmembrane</keyword>
<dbReference type="Proteomes" id="UP000194221">
    <property type="component" value="Unassembled WGS sequence"/>
</dbReference>
<organism evidence="2 3">
    <name type="scientific">Tenacibaculum holothuriorum</name>
    <dbReference type="NCBI Taxonomy" id="1635173"/>
    <lineage>
        <taxon>Bacteria</taxon>
        <taxon>Pseudomonadati</taxon>
        <taxon>Bacteroidota</taxon>
        <taxon>Flavobacteriia</taxon>
        <taxon>Flavobacteriales</taxon>
        <taxon>Flavobacteriaceae</taxon>
        <taxon>Tenacibaculum</taxon>
    </lineage>
</organism>
<dbReference type="EMBL" id="LAPZ01000012">
    <property type="protein sequence ID" value="OSY87384.1"/>
    <property type="molecule type" value="Genomic_DNA"/>
</dbReference>
<dbReference type="STRING" id="1635173.WH52_12000"/>
<comment type="caution">
    <text evidence="2">The sequence shown here is derived from an EMBL/GenBank/DDBJ whole genome shotgun (WGS) entry which is preliminary data.</text>
</comment>
<dbReference type="AlphaFoldDB" id="A0A1Y2PAA2"/>
<dbReference type="InParanoid" id="A0A1Y2PAA2"/>
<accession>A0A1Y2PAA2</accession>
<dbReference type="OrthoDB" id="1365379at2"/>
<sequence>MSKILMLSEKIRNAKYLDFGTVLNEIIETFKKVWVQGILLFLFSMIVMLPIIILVYVPLISVSLMHSQNGSVDTEVFSEMFAGASIMYVLLLVVLFLALAATSTALIAGFYRIVKTLDEEGSVSVSDFFCFFNLEHLTKMLLLSLITILIAVGSALLCYLPLFYTMVPISFFSIIFAFNPEESVGDIVKIGFQLGTKKWGISFGLMLLIGISVMILSFLTCGIGNLFLISLSYLPVYVIYKNVIGFESDDKPEAIETVDSE</sequence>
<proteinExistence type="predicted"/>